<evidence type="ECO:0000313" key="2">
    <source>
        <dbReference type="EMBL" id="MBC3920358.1"/>
    </source>
</evidence>
<proteinExistence type="predicted"/>
<evidence type="ECO:0000256" key="1">
    <source>
        <dbReference type="SAM" id="MobiDB-lite"/>
    </source>
</evidence>
<organism evidence="2 3">
    <name type="scientific">Undibacterium hunanense</name>
    <dbReference type="NCBI Taxonomy" id="2762292"/>
    <lineage>
        <taxon>Bacteria</taxon>
        <taxon>Pseudomonadati</taxon>
        <taxon>Pseudomonadota</taxon>
        <taxon>Betaproteobacteria</taxon>
        <taxon>Burkholderiales</taxon>
        <taxon>Oxalobacteraceae</taxon>
        <taxon>Undibacterium</taxon>
    </lineage>
</organism>
<evidence type="ECO:0000313" key="3">
    <source>
        <dbReference type="Proteomes" id="UP000650424"/>
    </source>
</evidence>
<feature type="compositionally biased region" description="Pro residues" evidence="1">
    <location>
        <begin position="1"/>
        <end position="14"/>
    </location>
</feature>
<reference evidence="2 3" key="1">
    <citation type="submission" date="2020-08" db="EMBL/GenBank/DDBJ databases">
        <title>Novel species isolated from subtropical streams in China.</title>
        <authorList>
            <person name="Lu H."/>
        </authorList>
    </citation>
    <scope>NUCLEOTIDE SEQUENCE [LARGE SCALE GENOMIC DNA]</scope>
    <source>
        <strain evidence="2 3">CY18W</strain>
    </source>
</reference>
<sequence>MPTTPPSYTPPPANLPQRGDRTTFSNRVDAFISWLGTGMTDMGALTANAYANALAAFNSATAASTSEGNAANSATTANTFKTAAADSATAAAASAAMANSAVNSPTYTDLSTSNLTIAVGTQTLTVASGKNWAPGMSLLLFNSAGKQMIGRVTSYTGNTLVVNVSSITGSGSYASWYISTYIKTLSRGRSAFIGSNS</sequence>
<name>A0ABR6ZWV9_9BURK</name>
<dbReference type="EMBL" id="JACOGF010000015">
    <property type="protein sequence ID" value="MBC3920358.1"/>
    <property type="molecule type" value="Genomic_DNA"/>
</dbReference>
<protein>
    <submittedName>
        <fullName evidence="2">Uncharacterized protein</fullName>
    </submittedName>
</protein>
<dbReference type="Proteomes" id="UP000650424">
    <property type="component" value="Unassembled WGS sequence"/>
</dbReference>
<feature type="region of interest" description="Disordered" evidence="1">
    <location>
        <begin position="1"/>
        <end position="21"/>
    </location>
</feature>
<keyword evidence="3" id="KW-1185">Reference proteome</keyword>
<gene>
    <name evidence="2" type="ORF">H8L32_23040</name>
</gene>
<dbReference type="RefSeq" id="WP_186949832.1">
    <property type="nucleotide sequence ID" value="NZ_JACOGF010000015.1"/>
</dbReference>
<accession>A0ABR6ZWV9</accession>
<comment type="caution">
    <text evidence="2">The sequence shown here is derived from an EMBL/GenBank/DDBJ whole genome shotgun (WGS) entry which is preliminary data.</text>
</comment>